<dbReference type="InterPro" id="IPR000531">
    <property type="entry name" value="Beta-barrel_TonB"/>
</dbReference>
<keyword evidence="2" id="KW-0813">Transport</keyword>
<dbReference type="GO" id="GO:0015344">
    <property type="term" value="F:siderophore uptake transmembrane transporter activity"/>
    <property type="evidence" value="ECO:0007669"/>
    <property type="project" value="TreeGrafter"/>
</dbReference>
<dbReference type="InterPro" id="IPR012910">
    <property type="entry name" value="Plug_dom"/>
</dbReference>
<dbReference type="SUPFAM" id="SSF56935">
    <property type="entry name" value="Porins"/>
    <property type="match status" value="1"/>
</dbReference>
<evidence type="ECO:0000256" key="2">
    <source>
        <dbReference type="ARBA" id="ARBA00022448"/>
    </source>
</evidence>
<dbReference type="AlphaFoldDB" id="A0A5C6APP2"/>
<evidence type="ECO:0000256" key="1">
    <source>
        <dbReference type="ARBA" id="ARBA00004571"/>
    </source>
</evidence>
<evidence type="ECO:0000256" key="8">
    <source>
        <dbReference type="RuleBase" id="RU003357"/>
    </source>
</evidence>
<dbReference type="InterPro" id="IPR039426">
    <property type="entry name" value="TonB-dep_rcpt-like"/>
</dbReference>
<dbReference type="PANTHER" id="PTHR30069:SF49">
    <property type="entry name" value="OUTER MEMBRANE PROTEIN C"/>
    <property type="match status" value="1"/>
</dbReference>
<dbReference type="Proteomes" id="UP000316213">
    <property type="component" value="Unassembled WGS sequence"/>
</dbReference>
<accession>A0A5C6APP2</accession>
<keyword evidence="12" id="KW-1185">Reference proteome</keyword>
<dbReference type="GO" id="GO:0009279">
    <property type="term" value="C:cell outer membrane"/>
    <property type="evidence" value="ECO:0007669"/>
    <property type="project" value="UniProtKB-SubCell"/>
</dbReference>
<gene>
    <name evidence="11" type="ORF">Pla100_17290</name>
</gene>
<dbReference type="Pfam" id="PF00593">
    <property type="entry name" value="TonB_dep_Rec_b-barrel"/>
    <property type="match status" value="1"/>
</dbReference>
<dbReference type="InterPro" id="IPR036942">
    <property type="entry name" value="Beta-barrel_TonB_sf"/>
</dbReference>
<dbReference type="PANTHER" id="PTHR30069">
    <property type="entry name" value="TONB-DEPENDENT OUTER MEMBRANE RECEPTOR"/>
    <property type="match status" value="1"/>
</dbReference>
<evidence type="ECO:0000256" key="4">
    <source>
        <dbReference type="ARBA" id="ARBA00022692"/>
    </source>
</evidence>
<evidence type="ECO:0000313" key="12">
    <source>
        <dbReference type="Proteomes" id="UP000316213"/>
    </source>
</evidence>
<keyword evidence="11" id="KW-0675">Receptor</keyword>
<evidence type="ECO:0000256" key="6">
    <source>
        <dbReference type="ARBA" id="ARBA00023136"/>
    </source>
</evidence>
<keyword evidence="6 8" id="KW-0472">Membrane</keyword>
<dbReference type="EMBL" id="SJPM01000002">
    <property type="protein sequence ID" value="TWU01993.1"/>
    <property type="molecule type" value="Genomic_DNA"/>
</dbReference>
<evidence type="ECO:0000313" key="11">
    <source>
        <dbReference type="EMBL" id="TWU01993.1"/>
    </source>
</evidence>
<evidence type="ECO:0000256" key="5">
    <source>
        <dbReference type="ARBA" id="ARBA00023077"/>
    </source>
</evidence>
<evidence type="ECO:0000256" key="7">
    <source>
        <dbReference type="ARBA" id="ARBA00023237"/>
    </source>
</evidence>
<dbReference type="GO" id="GO:0044718">
    <property type="term" value="P:siderophore transmembrane transport"/>
    <property type="evidence" value="ECO:0007669"/>
    <property type="project" value="TreeGrafter"/>
</dbReference>
<keyword evidence="7" id="KW-0998">Cell outer membrane</keyword>
<keyword evidence="3" id="KW-1134">Transmembrane beta strand</keyword>
<keyword evidence="5 8" id="KW-0798">TonB box</keyword>
<protein>
    <submittedName>
        <fullName evidence="11">TonB dependent receptor</fullName>
    </submittedName>
</protein>
<keyword evidence="4" id="KW-0812">Transmembrane</keyword>
<evidence type="ECO:0000259" key="10">
    <source>
        <dbReference type="Pfam" id="PF07715"/>
    </source>
</evidence>
<comment type="caution">
    <text evidence="11">The sequence shown here is derived from an EMBL/GenBank/DDBJ whole genome shotgun (WGS) entry which is preliminary data.</text>
</comment>
<dbReference type="Gene3D" id="2.40.170.20">
    <property type="entry name" value="TonB-dependent receptor, beta-barrel domain"/>
    <property type="match status" value="1"/>
</dbReference>
<proteinExistence type="inferred from homology"/>
<organism evidence="11 12">
    <name type="scientific">Neorhodopirellula pilleata</name>
    <dbReference type="NCBI Taxonomy" id="2714738"/>
    <lineage>
        <taxon>Bacteria</taxon>
        <taxon>Pseudomonadati</taxon>
        <taxon>Planctomycetota</taxon>
        <taxon>Planctomycetia</taxon>
        <taxon>Pirellulales</taxon>
        <taxon>Pirellulaceae</taxon>
        <taxon>Neorhodopirellula</taxon>
    </lineage>
</organism>
<feature type="domain" description="TonB-dependent receptor-like beta-barrel" evidence="9">
    <location>
        <begin position="339"/>
        <end position="775"/>
    </location>
</feature>
<name>A0A5C6APP2_9BACT</name>
<comment type="subcellular location">
    <subcellularLocation>
        <location evidence="1">Cell outer membrane</location>
        <topology evidence="1">Multi-pass membrane protein</topology>
    </subcellularLocation>
</comment>
<evidence type="ECO:0000259" key="9">
    <source>
        <dbReference type="Pfam" id="PF00593"/>
    </source>
</evidence>
<sequence>MFNRRTLMGTIGFLTLGPMIGSADEPRFDFLRYAEAIDSDVQGTIKLIQAEETSNEVIQPPDVPTQRDPLSSLRETGVRIRRTFDPSDIGKFRQAALPQVAETDLSTPAQVQVNEAVTQRVDTGVSATAPVNVIPASTFALTSQPDVAETLAEVAVAPTVKTQRRSPIAMEPRIRGYHGGQIYTMMDGSYMTPVRPDLDALLTKVDQSLIGSSQVISGPYGLRYGSGFSFINVDTLPTPRYDQLENHLRLGTHVRPNGGQTYNTATLMGGGDVGGYYANVGYRRGSDYEAGNGLDIPSSYDAFNLFSAYGRDLGDHLKMETKFSLLDQGETEYAGQFFDVDSLKHYGLSHSFIYDNDRTGIGFRLDGWISNTDFRGDTDLGGKRRDDFPVLNRVDFALAQNPGLGPIAADPRFSGDVEGELTTTGYRAGLTNGGDDRYSWGAGTDLRYVRQDIDESYDIRDFGFNDADGLFQTGLPQSELIDAGLYVEGTAKLLEPWSVAVGARVGFTNTEADADEVRPESNFRDAGGNLIADLSQNDTLVSYYFNNDFELSQNWTSRIGFGYAERLPDLTDRYSDGLFLAVIQSGFSRVNGNPDLDKERAYQIDVRFDGSYENIRTRLSAFHAWVLDYNTYAANEIGDPSGARLLQAVNTDEATLAGFEGYVEADMTDAWQWFGSIAYVDGRDREISQPLPGISPLESRIGMRLSDTTPKQAWGFETGWRIVDNQDRLASLRSVNNALPPVALETETPGFATAYLRGFYRPNDRWSFTGGIENLFDRNYYEHLSLRLPAEDNIAPDPDFEPTIVLSPGITPYIGVEVEY</sequence>
<dbReference type="RefSeq" id="WP_231602842.1">
    <property type="nucleotide sequence ID" value="NZ_SJPM01000002.1"/>
</dbReference>
<comment type="similarity">
    <text evidence="8">Belongs to the TonB-dependent receptor family.</text>
</comment>
<feature type="domain" description="TonB-dependent receptor plug" evidence="10">
    <location>
        <begin position="127"/>
        <end position="227"/>
    </location>
</feature>
<reference evidence="11 12" key="1">
    <citation type="submission" date="2019-02" db="EMBL/GenBank/DDBJ databases">
        <title>Deep-cultivation of Planctomycetes and their phenomic and genomic characterization uncovers novel biology.</title>
        <authorList>
            <person name="Wiegand S."/>
            <person name="Jogler M."/>
            <person name="Boedeker C."/>
            <person name="Pinto D."/>
            <person name="Vollmers J."/>
            <person name="Rivas-Marin E."/>
            <person name="Kohn T."/>
            <person name="Peeters S.H."/>
            <person name="Heuer A."/>
            <person name="Rast P."/>
            <person name="Oberbeckmann S."/>
            <person name="Bunk B."/>
            <person name="Jeske O."/>
            <person name="Meyerdierks A."/>
            <person name="Storesund J.E."/>
            <person name="Kallscheuer N."/>
            <person name="Luecker S."/>
            <person name="Lage O.M."/>
            <person name="Pohl T."/>
            <person name="Merkel B.J."/>
            <person name="Hornburger P."/>
            <person name="Mueller R.-W."/>
            <person name="Bruemmer F."/>
            <person name="Labrenz M."/>
            <person name="Spormann A.M."/>
            <person name="Op Den Camp H."/>
            <person name="Overmann J."/>
            <person name="Amann R."/>
            <person name="Jetten M.S.M."/>
            <person name="Mascher T."/>
            <person name="Medema M.H."/>
            <person name="Devos D.P."/>
            <person name="Kaster A.-K."/>
            <person name="Ovreas L."/>
            <person name="Rohde M."/>
            <person name="Galperin M.Y."/>
            <person name="Jogler C."/>
        </authorList>
    </citation>
    <scope>NUCLEOTIDE SEQUENCE [LARGE SCALE GENOMIC DNA]</scope>
    <source>
        <strain evidence="11 12">Pla100</strain>
    </source>
</reference>
<dbReference type="Gene3D" id="2.170.130.10">
    <property type="entry name" value="TonB-dependent receptor, plug domain"/>
    <property type="match status" value="1"/>
</dbReference>
<dbReference type="InterPro" id="IPR037066">
    <property type="entry name" value="Plug_dom_sf"/>
</dbReference>
<evidence type="ECO:0000256" key="3">
    <source>
        <dbReference type="ARBA" id="ARBA00022452"/>
    </source>
</evidence>
<dbReference type="Pfam" id="PF07715">
    <property type="entry name" value="Plug"/>
    <property type="match status" value="1"/>
</dbReference>